<name>A0ACC0AEV7_CATRO</name>
<organism evidence="1 2">
    <name type="scientific">Catharanthus roseus</name>
    <name type="common">Madagascar periwinkle</name>
    <name type="synonym">Vinca rosea</name>
    <dbReference type="NCBI Taxonomy" id="4058"/>
    <lineage>
        <taxon>Eukaryota</taxon>
        <taxon>Viridiplantae</taxon>
        <taxon>Streptophyta</taxon>
        <taxon>Embryophyta</taxon>
        <taxon>Tracheophyta</taxon>
        <taxon>Spermatophyta</taxon>
        <taxon>Magnoliopsida</taxon>
        <taxon>eudicotyledons</taxon>
        <taxon>Gunneridae</taxon>
        <taxon>Pentapetalae</taxon>
        <taxon>asterids</taxon>
        <taxon>lamiids</taxon>
        <taxon>Gentianales</taxon>
        <taxon>Apocynaceae</taxon>
        <taxon>Rauvolfioideae</taxon>
        <taxon>Vinceae</taxon>
        <taxon>Catharanthinae</taxon>
        <taxon>Catharanthus</taxon>
    </lineage>
</organism>
<accession>A0ACC0AEV7</accession>
<proteinExistence type="predicted"/>
<evidence type="ECO:0000313" key="1">
    <source>
        <dbReference type="EMBL" id="KAI5658724.1"/>
    </source>
</evidence>
<sequence>MQKQQVVFVPAPGAGHMLSMLEFANRILERDQRISVTVLIMKVPSSGPTPITAPNPNIRFIQLPQVDPIEPQLMQKSIEKAVAVFIENHKSVIKQAIIDHILSKSIPLAGLVIDLFCSSMVDLAKELGVPSYLFFTSAATFLGLVLQIPVHYTRSGREFDVSDPDWVIPAFVNPLPTRVLPYFLFNKDGGYESFKNHGIKFKETNGIFINTFLELESHAIKSLQSDIEIPPIYTVGPLLKGQNNSSSPNNHEKLMKWLDDQPLSSVLFLCFGSMGGLEPPQLAQIAIALEKSGQRFLWSIRRPPSKDYSEMSGEFVNFSQVLPKGFLERTENRGFVCGWAPQVEILAHKAVGGFVSHCGWNSILESLWNGVPIATWPLGAEQQMNAFYLVKELKLAVELKIDYRSEYSDKVVVMADEIEKAITSLMDTENPVRMRVKEMSEISRKAQIDGGSSFISMGKLIEDVFVNKI</sequence>
<comment type="caution">
    <text evidence="1">The sequence shown here is derived from an EMBL/GenBank/DDBJ whole genome shotgun (WGS) entry which is preliminary data.</text>
</comment>
<keyword evidence="2" id="KW-1185">Reference proteome</keyword>
<dbReference type="Proteomes" id="UP001060085">
    <property type="component" value="Linkage Group LG06"/>
</dbReference>
<dbReference type="EMBL" id="CM044706">
    <property type="protein sequence ID" value="KAI5658724.1"/>
    <property type="molecule type" value="Genomic_DNA"/>
</dbReference>
<reference evidence="2" key="1">
    <citation type="journal article" date="2023" name="Nat. Plants">
        <title>Single-cell RNA sequencing provides a high-resolution roadmap for understanding the multicellular compartmentation of specialized metabolism.</title>
        <authorList>
            <person name="Sun S."/>
            <person name="Shen X."/>
            <person name="Li Y."/>
            <person name="Li Y."/>
            <person name="Wang S."/>
            <person name="Li R."/>
            <person name="Zhang H."/>
            <person name="Shen G."/>
            <person name="Guo B."/>
            <person name="Wei J."/>
            <person name="Xu J."/>
            <person name="St-Pierre B."/>
            <person name="Chen S."/>
            <person name="Sun C."/>
        </authorList>
    </citation>
    <scope>NUCLEOTIDE SEQUENCE [LARGE SCALE GENOMIC DNA]</scope>
</reference>
<gene>
    <name evidence="1" type="ORF">M9H77_27517</name>
</gene>
<evidence type="ECO:0000313" key="2">
    <source>
        <dbReference type="Proteomes" id="UP001060085"/>
    </source>
</evidence>
<protein>
    <submittedName>
        <fullName evidence="1">Uncharacterized protein</fullName>
    </submittedName>
</protein>